<dbReference type="SUPFAM" id="SSF52540">
    <property type="entry name" value="P-loop containing nucleoside triphosphate hydrolases"/>
    <property type="match status" value="1"/>
</dbReference>
<name>A0ABU4T330_9PSEU</name>
<dbReference type="EMBL" id="JAXAVW010000016">
    <property type="protein sequence ID" value="MDX8032572.1"/>
    <property type="molecule type" value="Genomic_DNA"/>
</dbReference>
<evidence type="ECO:0000313" key="3">
    <source>
        <dbReference type="Proteomes" id="UP001285521"/>
    </source>
</evidence>
<proteinExistence type="predicted"/>
<dbReference type="SUPFAM" id="SSF48371">
    <property type="entry name" value="ARM repeat"/>
    <property type="match status" value="1"/>
</dbReference>
<reference evidence="2 3" key="1">
    <citation type="submission" date="2023-11" db="EMBL/GenBank/DDBJ databases">
        <title>Lentzea sokolovensis, sp. nov., Lentzea kristufkii, sp. nov., and Lentzea miocenensis, sp. nov., rare actinobacteria from Sokolov Coal Basin, Miocene lacustrine sediment, Czech Republic.</title>
        <authorList>
            <person name="Lara A."/>
            <person name="Kotroba L."/>
            <person name="Nouioui I."/>
            <person name="Neumann-Schaal M."/>
            <person name="Mast Y."/>
            <person name="Chronakova A."/>
        </authorList>
    </citation>
    <scope>NUCLEOTIDE SEQUENCE [LARGE SCALE GENOMIC DNA]</scope>
    <source>
        <strain evidence="2 3">BCCO 10_0856</strain>
    </source>
</reference>
<protein>
    <submittedName>
        <fullName evidence="2">NACHT domain-containing protein</fullName>
    </submittedName>
</protein>
<dbReference type="Pfam" id="PF05729">
    <property type="entry name" value="NACHT"/>
    <property type="match status" value="1"/>
</dbReference>
<organism evidence="2 3">
    <name type="scientific">Lentzea miocenica</name>
    <dbReference type="NCBI Taxonomy" id="3095431"/>
    <lineage>
        <taxon>Bacteria</taxon>
        <taxon>Bacillati</taxon>
        <taxon>Actinomycetota</taxon>
        <taxon>Actinomycetes</taxon>
        <taxon>Pseudonocardiales</taxon>
        <taxon>Pseudonocardiaceae</taxon>
        <taxon>Lentzea</taxon>
    </lineage>
</organism>
<sequence>MARDDLDFTTGDVTGTVFQANNVHGDVHVHAGKAPRPAYDPPHTWAEAPQWPPEIMWLLLAQVNAAYEAPYRLPGARKPSLDTIYVRQDLGSAVDEPEQPRQGPMLDDDGRLIETPARPVVRFTVRPPSRTLREALNGDAHLVVTGGPGLGKSTLTLRLAADIAQHWMRRLDEDPLAEPVVPLRLTARTLAAHLDVPLAQALADSTVAEYGPLLREPVDKDLFAGRAVGCRWLLLVDGLDEVADADQRHRLVSALAAWASAGAHRILLTTRPTEGGALAPLHRISAVRYELQPFDAAALERFAAKWFPEDDALRFLRQIRDAYLDELVQVPLFATIAAIIFSEYNAQPLPGNQYSLYDTYLAHIRRDQPDRFDREKLLEHLARTRLETDGSLLNAARTWVTDRGVPNSTSWQEELTAYLLSVGPFILRGDDLAFLHHSFAEHLAATSCARDLPDEFCPNAFADVLHAAGPRESGRFARAVLLHHSRLRPTEADRLLDWLHHGDGDQHLLAARLLAHHLPTSADQTEAFLDTVWDWAMTTHYHAADILAEASRATRFAGLTTWLIRLMNCAGAPWGSRAEAATALAVRVRGQHTADAVRLLNHLADEPRASVPDRLMAAEALAQCGIGEREAAERGLRAVLTDPNASASSVRTAAVVLATFGGEAREFAVGTLESKLSNVDSAPLLIAESATGLLEIGPEFADVCAHHFLALLRSPAKTYFTWGDAAFGLASISPAHLEQAVAELTAHVVDGRRTVYEVIAAATALRELGAQHRQAAGELVAAAAEGAVREMDRSLLLGHLVTYGTQRETALAGLRKMLAERHQNWNNIRRVASAIGKVGPSFRDEAAAALLNSGAPPGSHDHVTVLDELVSLGEPYRAQAVRDLRDLLVAPDVHSEVRCRAANTLIRSGPDHHPQAIECLRRLASPSAYQDLARTGVGDEALAALLDCARSPEAADDVMSTLANTVSGQDGARVEEAAAVLRKAARDERRPMRIRITAANGLSVLGSRFDRESAVELRRIIGGEPMISEFFYMASYHSANGPGPRQELADALLEILGDERTSARKAWRAVLALEELGHGGDEAVLAALERLVDFPGLAADDRAEAACLLASRRPAHLDHAANLLVAAAWSFPLELLWSRVGDPRLSDVDLKGRFQAQLIGGRATSGELIAAATVLGDSAMLRRLAQDDLLPLSSRRFAFQNLVSVEPAALGEAAAFLRSVIDDDDVPIDERSRAVWSLTQLDRTTTASAIPVQWRFAEDPSVPMKDRARALRWLWVLLRPTTPRFEQAAVEMLRDPDVSRKVWEWLITTVPRPVRTDLERSMLHNRAIPIEDRVPSADQWDDLPLRNEAVAEIRDVIAAVETPLGELTDAAVALVEVSEAFQPEAVAVLEQLKGPKALSALAGLSETHWWRVHDQALAEAMDEGLPFRVRHAAARLLNDIGAELDAAVTEVLCAAPSWLRRIDDRLVAKDLDTIRKIRDGVDELPVARLRAAWKLGPYSADDRIAGVQLIEDIAVDERERPALRVRAATYLDDFGVVGRRRAACAARAMIAASEFPVLARAEAAMILHQVERSARREALTVLTGLVEQADPLRRVQVLGRIGEFDSMRASMHLQAMGRSELDPVVRMRCARALVEMRRDQREVASVIARAVAWDETVPRHVRRNAARDLARWSELMREDARALLVRLRDCADR</sequence>
<dbReference type="Proteomes" id="UP001285521">
    <property type="component" value="Unassembled WGS sequence"/>
</dbReference>
<dbReference type="RefSeq" id="WP_319967613.1">
    <property type="nucleotide sequence ID" value="NZ_JAXAVW010000016.1"/>
</dbReference>
<feature type="domain" description="NACHT" evidence="1">
    <location>
        <begin position="142"/>
        <end position="309"/>
    </location>
</feature>
<evidence type="ECO:0000313" key="2">
    <source>
        <dbReference type="EMBL" id="MDX8032572.1"/>
    </source>
</evidence>
<dbReference type="Gene3D" id="3.40.50.300">
    <property type="entry name" value="P-loop containing nucleotide triphosphate hydrolases"/>
    <property type="match status" value="1"/>
</dbReference>
<evidence type="ECO:0000259" key="1">
    <source>
        <dbReference type="Pfam" id="PF05729"/>
    </source>
</evidence>
<accession>A0ABU4T330</accession>
<comment type="caution">
    <text evidence="2">The sequence shown here is derived from an EMBL/GenBank/DDBJ whole genome shotgun (WGS) entry which is preliminary data.</text>
</comment>
<dbReference type="InterPro" id="IPR011989">
    <property type="entry name" value="ARM-like"/>
</dbReference>
<dbReference type="InterPro" id="IPR004155">
    <property type="entry name" value="PBS_lyase_HEAT"/>
</dbReference>
<keyword evidence="3" id="KW-1185">Reference proteome</keyword>
<dbReference type="InterPro" id="IPR016024">
    <property type="entry name" value="ARM-type_fold"/>
</dbReference>
<dbReference type="Gene3D" id="1.25.10.10">
    <property type="entry name" value="Leucine-rich Repeat Variant"/>
    <property type="match status" value="1"/>
</dbReference>
<dbReference type="SMART" id="SM00567">
    <property type="entry name" value="EZ_HEAT"/>
    <property type="match status" value="8"/>
</dbReference>
<dbReference type="InterPro" id="IPR027417">
    <property type="entry name" value="P-loop_NTPase"/>
</dbReference>
<dbReference type="InterPro" id="IPR007111">
    <property type="entry name" value="NACHT_NTPase"/>
</dbReference>
<gene>
    <name evidence="2" type="ORF">SK803_20350</name>
</gene>